<proteinExistence type="predicted"/>
<evidence type="ECO:0008006" key="4">
    <source>
        <dbReference type="Google" id="ProtNLM"/>
    </source>
</evidence>
<feature type="compositionally biased region" description="Basic and acidic residues" evidence="1">
    <location>
        <begin position="72"/>
        <end position="98"/>
    </location>
</feature>
<dbReference type="eggNOG" id="ENOG502SEH2">
    <property type="taxonomic scope" value="Eukaryota"/>
</dbReference>
<dbReference type="InParanoid" id="K1WHH2"/>
<feature type="compositionally biased region" description="Basic and acidic residues" evidence="1">
    <location>
        <begin position="28"/>
        <end position="59"/>
    </location>
</feature>
<organism evidence="2 3">
    <name type="scientific">Marssonina brunnea f. sp. multigermtubi (strain MB_m1)</name>
    <name type="common">Marssonina leaf spot fungus</name>
    <dbReference type="NCBI Taxonomy" id="1072389"/>
    <lineage>
        <taxon>Eukaryota</taxon>
        <taxon>Fungi</taxon>
        <taxon>Dikarya</taxon>
        <taxon>Ascomycota</taxon>
        <taxon>Pezizomycotina</taxon>
        <taxon>Leotiomycetes</taxon>
        <taxon>Helotiales</taxon>
        <taxon>Drepanopezizaceae</taxon>
        <taxon>Drepanopeziza</taxon>
    </lineage>
</organism>
<evidence type="ECO:0000256" key="1">
    <source>
        <dbReference type="SAM" id="MobiDB-lite"/>
    </source>
</evidence>
<evidence type="ECO:0000313" key="3">
    <source>
        <dbReference type="Proteomes" id="UP000006753"/>
    </source>
</evidence>
<dbReference type="EMBL" id="JH921460">
    <property type="protein sequence ID" value="EKD12276.1"/>
    <property type="molecule type" value="Genomic_DNA"/>
</dbReference>
<name>K1WHH2_MARBU</name>
<dbReference type="OrthoDB" id="529205at2759"/>
<accession>K1WHH2</accession>
<keyword evidence="3" id="KW-1185">Reference proteome</keyword>
<protein>
    <recommendedName>
        <fullName evidence="4">Mitochondrial carrier protein pet8</fullName>
    </recommendedName>
</protein>
<dbReference type="Proteomes" id="UP000006753">
    <property type="component" value="Unassembled WGS sequence"/>
</dbReference>
<gene>
    <name evidence="2" type="ORF">MBM_09597</name>
</gene>
<feature type="region of interest" description="Disordered" evidence="1">
    <location>
        <begin position="28"/>
        <end position="98"/>
    </location>
</feature>
<dbReference type="KEGG" id="mbe:MBM_09597"/>
<dbReference type="AlphaFoldDB" id="K1WHH2"/>
<reference evidence="2 3" key="1">
    <citation type="journal article" date="2012" name="BMC Genomics">
        <title>Sequencing the genome of Marssonina brunnea reveals fungus-poplar co-evolution.</title>
        <authorList>
            <person name="Zhu S."/>
            <person name="Cao Y.-Z."/>
            <person name="Jiang C."/>
            <person name="Tan B.-Y."/>
            <person name="Wang Z."/>
            <person name="Feng S."/>
            <person name="Zhang L."/>
            <person name="Su X.-H."/>
            <person name="Brejova B."/>
            <person name="Vinar T."/>
            <person name="Xu M."/>
            <person name="Wang M.-X."/>
            <person name="Zhang S.-G."/>
            <person name="Huang M.-R."/>
            <person name="Wu R."/>
            <person name="Zhou Y."/>
        </authorList>
    </citation>
    <scope>NUCLEOTIDE SEQUENCE [LARGE SCALE GENOMIC DNA]</scope>
    <source>
        <strain evidence="2 3">MB_m1</strain>
    </source>
</reference>
<dbReference type="OMA" id="DHDAHMK"/>
<evidence type="ECO:0000313" key="2">
    <source>
        <dbReference type="EMBL" id="EKD12276.1"/>
    </source>
</evidence>
<sequence length="98" mass="10966">MSLLLRNARFVTAAAARPFSSTSFVALKESDRHMPNQAEHNEKHKQDQLQKQKEGKGQWKPELASDSEEALNAERHSGHGSIEELQKKSAEQAQKKSG</sequence>
<dbReference type="HOGENOM" id="CLU_121514_2_0_1"/>